<dbReference type="GO" id="GO:0001682">
    <property type="term" value="P:tRNA 5'-leader removal"/>
    <property type="evidence" value="ECO:0007669"/>
    <property type="project" value="InterPro"/>
</dbReference>
<gene>
    <name evidence="1" type="ORF">OGATHE_004964</name>
</gene>
<dbReference type="RefSeq" id="XP_018213173.1">
    <property type="nucleotide sequence ID" value="XM_018355782.1"/>
</dbReference>
<dbReference type="InterPro" id="IPR013893">
    <property type="entry name" value="RNase_P_Rpp40"/>
</dbReference>
<accession>A0A1B7SPU1</accession>
<reference evidence="1" key="1">
    <citation type="journal article" date="2021" name="Open Biol.">
        <title>Shared evolutionary footprints suggest mitochondrial oxidative damage underlies multiple complex I losses in fungi.</title>
        <authorList>
            <person name="Schikora-Tamarit M.A."/>
            <person name="Marcet-Houben M."/>
            <person name="Nosek J."/>
            <person name="Gabaldon T."/>
        </authorList>
    </citation>
    <scope>NUCLEOTIDE SEQUENCE</scope>
    <source>
        <strain evidence="1">NCAIM Y.01608</strain>
    </source>
</reference>
<keyword evidence="2" id="KW-1185">Reference proteome</keyword>
<dbReference type="GO" id="GO:0004526">
    <property type="term" value="F:ribonuclease P activity"/>
    <property type="evidence" value="ECO:0007669"/>
    <property type="project" value="TreeGrafter"/>
</dbReference>
<proteinExistence type="predicted"/>
<dbReference type="GO" id="GO:0000172">
    <property type="term" value="C:ribonuclease MRP complex"/>
    <property type="evidence" value="ECO:0007669"/>
    <property type="project" value="TreeGrafter"/>
</dbReference>
<dbReference type="AlphaFoldDB" id="A0A1B7SPU1"/>
<dbReference type="Pfam" id="PF08584">
    <property type="entry name" value="Ribonuc_P_40"/>
    <property type="match status" value="1"/>
</dbReference>
<sequence>MKKPPKIRVRTGSWTECGEEVARQIEKQNFPNRIDFLVPKNVFVSKNIEARLADLEYSYGIVDCSLHKILQSCVKLASQIDIGSIQVVSVAQHAEHEDTVSLIRGILTLRLTAESFYKSGLKGVRSALSQGNTNIRQQLFVVQLDLSQLATEDRNSLRLFWFAEKYQKPLRFAVVGDLQLEGVRKVTFQPTVSRLGRLCMPSLVPLDDEEWLSTTLEWLAYASINGPQLSPFDKTDANVSTYRETVELHNEEEIYRVSLSGLVSTSTAEQLLQLFDASWVAMLKYGVQDSNVGFGRSEHMPGPNVQALLKNGDAFALWHQSR</sequence>
<organism evidence="1 2">
    <name type="scientific">Ogataea polymorpha</name>
    <dbReference type="NCBI Taxonomy" id="460523"/>
    <lineage>
        <taxon>Eukaryota</taxon>
        <taxon>Fungi</taxon>
        <taxon>Dikarya</taxon>
        <taxon>Ascomycota</taxon>
        <taxon>Saccharomycotina</taxon>
        <taxon>Pichiomycetes</taxon>
        <taxon>Pichiales</taxon>
        <taxon>Pichiaceae</taxon>
        <taxon>Ogataea</taxon>
    </lineage>
</organism>
<dbReference type="GO" id="GO:0000171">
    <property type="term" value="F:ribonuclease MRP activity"/>
    <property type="evidence" value="ECO:0007669"/>
    <property type="project" value="TreeGrafter"/>
</dbReference>
<dbReference type="GO" id="GO:0030681">
    <property type="term" value="C:multimeric ribonuclease P complex"/>
    <property type="evidence" value="ECO:0007669"/>
    <property type="project" value="TreeGrafter"/>
</dbReference>
<evidence type="ECO:0000313" key="1">
    <source>
        <dbReference type="EMBL" id="KAH3660632.1"/>
    </source>
</evidence>
<evidence type="ECO:0000313" key="2">
    <source>
        <dbReference type="Proteomes" id="UP000788993"/>
    </source>
</evidence>
<dbReference type="Proteomes" id="UP000788993">
    <property type="component" value="Unassembled WGS sequence"/>
</dbReference>
<protein>
    <submittedName>
        <fullName evidence="1">Uncharacterized protein</fullName>
    </submittedName>
</protein>
<dbReference type="GO" id="GO:0000447">
    <property type="term" value="P:endonucleolytic cleavage in ITS1 to separate SSU-rRNA from 5.8S rRNA and LSU-rRNA from tricistronic rRNA transcript (SSU-rRNA, 5.8S rRNA, LSU-rRNA)"/>
    <property type="evidence" value="ECO:0007669"/>
    <property type="project" value="TreeGrafter"/>
</dbReference>
<dbReference type="EMBL" id="JAEUBD010001468">
    <property type="protein sequence ID" value="KAH3660632.1"/>
    <property type="molecule type" value="Genomic_DNA"/>
</dbReference>
<dbReference type="PANTHER" id="PTHR15396">
    <property type="entry name" value="RIBONUCLEASE P PROTEIN SUBUNIT P40"/>
    <property type="match status" value="1"/>
</dbReference>
<name>A0A1B7SPU1_9ASCO</name>
<dbReference type="PANTHER" id="PTHR15396:SF1">
    <property type="entry name" value="RIBONUCLEASE P PROTEIN SUBUNIT P40"/>
    <property type="match status" value="1"/>
</dbReference>
<comment type="caution">
    <text evidence="1">The sequence shown here is derived from an EMBL/GenBank/DDBJ whole genome shotgun (WGS) entry which is preliminary data.</text>
</comment>
<reference evidence="1" key="2">
    <citation type="submission" date="2021-01" db="EMBL/GenBank/DDBJ databases">
        <authorList>
            <person name="Schikora-Tamarit M.A."/>
        </authorList>
    </citation>
    <scope>NUCLEOTIDE SEQUENCE</scope>
    <source>
        <strain evidence="1">NCAIM Y.01608</strain>
    </source>
</reference>